<evidence type="ECO:0000313" key="8">
    <source>
        <dbReference type="Proteomes" id="UP000001568"/>
    </source>
</evidence>
<dbReference type="InterPro" id="IPR026461">
    <property type="entry name" value="Trfase_2_rSAM/seldom_assoc"/>
</dbReference>
<evidence type="ECO:0000313" key="7">
    <source>
        <dbReference type="EMBL" id="ABO95185.1"/>
    </source>
</evidence>
<evidence type="ECO:0000256" key="1">
    <source>
        <dbReference type="ARBA" id="ARBA00004236"/>
    </source>
</evidence>
<dbReference type="SUPFAM" id="SSF53448">
    <property type="entry name" value="Nucleotide-diphospho-sugar transferases"/>
    <property type="match status" value="1"/>
</dbReference>
<keyword evidence="2" id="KW-1003">Cell membrane</keyword>
<accession>A4RU43</accession>
<name>A4RU43_OSTLU</name>
<keyword evidence="4" id="KW-0808">Transferase</keyword>
<dbReference type="InterPro" id="IPR029044">
    <property type="entry name" value="Nucleotide-diphossugar_trans"/>
</dbReference>
<protein>
    <recommendedName>
        <fullName evidence="6">Glycosyltransferase 2-like domain-containing protein</fullName>
    </recommendedName>
</protein>
<evidence type="ECO:0000256" key="5">
    <source>
        <dbReference type="ARBA" id="ARBA00023136"/>
    </source>
</evidence>
<dbReference type="OMA" id="QMPYGDQ"/>
<gene>
    <name evidence="7" type="ORF">OSTLU_7195</name>
</gene>
<dbReference type="RefSeq" id="XP_001416892.1">
    <property type="nucleotide sequence ID" value="XM_001416855.1"/>
</dbReference>
<dbReference type="Gramene" id="ABO95185">
    <property type="protein sequence ID" value="ABO95185"/>
    <property type="gene ID" value="OSTLU_7195"/>
</dbReference>
<dbReference type="Proteomes" id="UP000001568">
    <property type="component" value="Chromosome 3"/>
</dbReference>
<sequence>ASFTVVIPALNEETRVREAIASARANASARVIVVDGGSTDATVRVARKHGASVVRSERGRGRQMNAGAAAAAATGTRDASDVLVFLHADSTLPTGYGELITRALAKRVTGRSREWGAFEFKMGGEREDEGFARTCTRRAIEFGTNARCRLFRMPYGDQALVMRRETFDSVGGFDELPFMEDYIMARKLRRRGAPALFSAPVTTSGRRWDERGFSKVTLMNQVIILGYHIGVPMEKLAEWYKK</sequence>
<keyword evidence="5" id="KW-0472">Membrane</keyword>
<dbReference type="Pfam" id="PF00535">
    <property type="entry name" value="Glycos_transf_2"/>
    <property type="match status" value="1"/>
</dbReference>
<dbReference type="NCBIfam" id="TIGR04283">
    <property type="entry name" value="glyco_like_mftF"/>
    <property type="match status" value="1"/>
</dbReference>
<evidence type="ECO:0000256" key="4">
    <source>
        <dbReference type="ARBA" id="ARBA00022679"/>
    </source>
</evidence>
<organism evidence="7 8">
    <name type="scientific">Ostreococcus lucimarinus (strain CCE9901)</name>
    <dbReference type="NCBI Taxonomy" id="436017"/>
    <lineage>
        <taxon>Eukaryota</taxon>
        <taxon>Viridiplantae</taxon>
        <taxon>Chlorophyta</taxon>
        <taxon>Mamiellophyceae</taxon>
        <taxon>Mamiellales</taxon>
        <taxon>Bathycoccaceae</taxon>
        <taxon>Ostreococcus</taxon>
    </lineage>
</organism>
<feature type="domain" description="Glycosyltransferase 2-like" evidence="6">
    <location>
        <begin position="4"/>
        <end position="99"/>
    </location>
</feature>
<reference evidence="7 8" key="1">
    <citation type="journal article" date="2007" name="Proc. Natl. Acad. Sci. U.S.A.">
        <title>The tiny eukaryote Ostreococcus provides genomic insights into the paradox of plankton speciation.</title>
        <authorList>
            <person name="Palenik B."/>
            <person name="Grimwood J."/>
            <person name="Aerts A."/>
            <person name="Rouze P."/>
            <person name="Salamov A."/>
            <person name="Putnam N."/>
            <person name="Dupont C."/>
            <person name="Jorgensen R."/>
            <person name="Derelle E."/>
            <person name="Rombauts S."/>
            <person name="Zhou K."/>
            <person name="Otillar R."/>
            <person name="Merchant S.S."/>
            <person name="Podell S."/>
            <person name="Gaasterland T."/>
            <person name="Napoli C."/>
            <person name="Gendler K."/>
            <person name="Manuell A."/>
            <person name="Tai V."/>
            <person name="Vallon O."/>
            <person name="Piganeau G."/>
            <person name="Jancek S."/>
            <person name="Heijde M."/>
            <person name="Jabbari K."/>
            <person name="Bowler C."/>
            <person name="Lohr M."/>
            <person name="Robbens S."/>
            <person name="Werner G."/>
            <person name="Dubchak I."/>
            <person name="Pazour G.J."/>
            <person name="Ren Q."/>
            <person name="Paulsen I."/>
            <person name="Delwiche C."/>
            <person name="Schmutz J."/>
            <person name="Rokhsar D."/>
            <person name="Van de Peer Y."/>
            <person name="Moreau H."/>
            <person name="Grigoriev I.V."/>
        </authorList>
    </citation>
    <scope>NUCLEOTIDE SEQUENCE [LARGE SCALE GENOMIC DNA]</scope>
    <source>
        <strain evidence="7 8">CCE9901</strain>
    </source>
</reference>
<evidence type="ECO:0000256" key="3">
    <source>
        <dbReference type="ARBA" id="ARBA00022676"/>
    </source>
</evidence>
<dbReference type="InterPro" id="IPR001173">
    <property type="entry name" value="Glyco_trans_2-like"/>
</dbReference>
<evidence type="ECO:0000259" key="6">
    <source>
        <dbReference type="Pfam" id="PF00535"/>
    </source>
</evidence>
<proteinExistence type="predicted"/>
<keyword evidence="8" id="KW-1185">Reference proteome</keyword>
<feature type="non-terminal residue" evidence="7">
    <location>
        <position position="1"/>
    </location>
</feature>
<dbReference type="GO" id="GO:0005886">
    <property type="term" value="C:plasma membrane"/>
    <property type="evidence" value="ECO:0007669"/>
    <property type="project" value="UniProtKB-SubCell"/>
</dbReference>
<dbReference type="PANTHER" id="PTHR43646">
    <property type="entry name" value="GLYCOSYLTRANSFERASE"/>
    <property type="match status" value="1"/>
</dbReference>
<dbReference type="STRING" id="436017.A4RU43"/>
<dbReference type="GeneID" id="5000992"/>
<dbReference type="PANTHER" id="PTHR43646:SF2">
    <property type="entry name" value="GLYCOSYLTRANSFERASE 2-LIKE DOMAIN-CONTAINING PROTEIN"/>
    <property type="match status" value="1"/>
</dbReference>
<feature type="non-terminal residue" evidence="7">
    <location>
        <position position="242"/>
    </location>
</feature>
<dbReference type="eggNOG" id="ENOG502S8BV">
    <property type="taxonomic scope" value="Eukaryota"/>
</dbReference>
<keyword evidence="3" id="KW-0328">Glycosyltransferase</keyword>
<dbReference type="KEGG" id="olu:OSTLU_7195"/>
<dbReference type="Gene3D" id="3.90.550.10">
    <property type="entry name" value="Spore Coat Polysaccharide Biosynthesis Protein SpsA, Chain A"/>
    <property type="match status" value="1"/>
</dbReference>
<dbReference type="OrthoDB" id="191769at2759"/>
<dbReference type="CAZy" id="GT2">
    <property type="family name" value="Glycosyltransferase Family 2"/>
</dbReference>
<dbReference type="GO" id="GO:0016757">
    <property type="term" value="F:glycosyltransferase activity"/>
    <property type="evidence" value="ECO:0007669"/>
    <property type="project" value="UniProtKB-KW"/>
</dbReference>
<dbReference type="HOGENOM" id="CLU_025996_17_3_1"/>
<dbReference type="CDD" id="cd02522">
    <property type="entry name" value="GT_2_like_a"/>
    <property type="match status" value="1"/>
</dbReference>
<dbReference type="AlphaFoldDB" id="A4RU43"/>
<dbReference type="EMBL" id="CP000583">
    <property type="protein sequence ID" value="ABO95185.1"/>
    <property type="molecule type" value="Genomic_DNA"/>
</dbReference>
<comment type="subcellular location">
    <subcellularLocation>
        <location evidence="1">Cell membrane</location>
    </subcellularLocation>
</comment>
<evidence type="ECO:0000256" key="2">
    <source>
        <dbReference type="ARBA" id="ARBA00022475"/>
    </source>
</evidence>